<dbReference type="RefSeq" id="WP_344312978.1">
    <property type="nucleotide sequence ID" value="NZ_BAAANY010000020.1"/>
</dbReference>
<dbReference type="GO" id="GO:0032259">
    <property type="term" value="P:methylation"/>
    <property type="evidence" value="ECO:0007669"/>
    <property type="project" value="UniProtKB-KW"/>
</dbReference>
<dbReference type="Pfam" id="PF13649">
    <property type="entry name" value="Methyltransf_25"/>
    <property type="match status" value="1"/>
</dbReference>
<keyword evidence="5" id="KW-1185">Reference proteome</keyword>
<dbReference type="EMBL" id="BAAANY010000020">
    <property type="protein sequence ID" value="GAA1695318.1"/>
    <property type="molecule type" value="Genomic_DNA"/>
</dbReference>
<evidence type="ECO:0000313" key="5">
    <source>
        <dbReference type="Proteomes" id="UP001500618"/>
    </source>
</evidence>
<sequence length="275" mass="30262">MRKDGWTWDETLYEGSATYYAQGRMPYPPAIADTLRTQLQLDSTGRLLDVGCGPGSLTMLLAPLFAETIGIDADEGMIAEAKRRDERGRVSWHRLRAEEIPADWEPFQLITFAQSLHWLDQPSVLPVVHSLIAPGGVCVHVQATTHQGTADAGPTAYPTPPHDAIAALIVDFLGPVRRAGRGTLPAGTPGTEVDELRAAGFTGPTRIQVDYDDVLTRTEDEVVASVLSLSYSTPHLFGQRLPEFDRELRELLRGTSSSGLFSERLRPMALDFWRP</sequence>
<feature type="domain" description="Methyltransferase" evidence="3">
    <location>
        <begin position="48"/>
        <end position="136"/>
    </location>
</feature>
<dbReference type="Gene3D" id="3.40.50.150">
    <property type="entry name" value="Vaccinia Virus protein VP39"/>
    <property type="match status" value="1"/>
</dbReference>
<dbReference type="InterPro" id="IPR041698">
    <property type="entry name" value="Methyltransf_25"/>
</dbReference>
<evidence type="ECO:0000256" key="2">
    <source>
        <dbReference type="ARBA" id="ARBA00022679"/>
    </source>
</evidence>
<dbReference type="GO" id="GO:0008168">
    <property type="term" value="F:methyltransferase activity"/>
    <property type="evidence" value="ECO:0007669"/>
    <property type="project" value="UniProtKB-KW"/>
</dbReference>
<dbReference type="PANTHER" id="PTHR44942">
    <property type="entry name" value="METHYLTRANSF_11 DOMAIN-CONTAINING PROTEIN"/>
    <property type="match status" value="1"/>
</dbReference>
<dbReference type="PANTHER" id="PTHR44942:SF4">
    <property type="entry name" value="METHYLTRANSFERASE TYPE 11 DOMAIN-CONTAINING PROTEIN"/>
    <property type="match status" value="1"/>
</dbReference>
<dbReference type="InterPro" id="IPR029063">
    <property type="entry name" value="SAM-dependent_MTases_sf"/>
</dbReference>
<keyword evidence="1 4" id="KW-0489">Methyltransferase</keyword>
<dbReference type="CDD" id="cd02440">
    <property type="entry name" value="AdoMet_MTases"/>
    <property type="match status" value="1"/>
</dbReference>
<dbReference type="SUPFAM" id="SSF53335">
    <property type="entry name" value="S-adenosyl-L-methionine-dependent methyltransferases"/>
    <property type="match status" value="1"/>
</dbReference>
<reference evidence="4 5" key="1">
    <citation type="journal article" date="2019" name="Int. J. Syst. Evol. Microbiol.">
        <title>The Global Catalogue of Microorganisms (GCM) 10K type strain sequencing project: providing services to taxonomists for standard genome sequencing and annotation.</title>
        <authorList>
            <consortium name="The Broad Institute Genomics Platform"/>
            <consortium name="The Broad Institute Genome Sequencing Center for Infectious Disease"/>
            <person name="Wu L."/>
            <person name="Ma J."/>
        </authorList>
    </citation>
    <scope>NUCLEOTIDE SEQUENCE [LARGE SCALE GENOMIC DNA]</scope>
    <source>
        <strain evidence="4 5">JCM 14718</strain>
    </source>
</reference>
<evidence type="ECO:0000259" key="3">
    <source>
        <dbReference type="Pfam" id="PF13649"/>
    </source>
</evidence>
<protein>
    <submittedName>
        <fullName evidence="4">Class I SAM-dependent methyltransferase</fullName>
    </submittedName>
</protein>
<evidence type="ECO:0000313" key="4">
    <source>
        <dbReference type="EMBL" id="GAA1695318.1"/>
    </source>
</evidence>
<accession>A0ABN2HXT3</accession>
<evidence type="ECO:0000256" key="1">
    <source>
        <dbReference type="ARBA" id="ARBA00022603"/>
    </source>
</evidence>
<name>A0ABN2HXT3_9ACTN</name>
<proteinExistence type="predicted"/>
<comment type="caution">
    <text evidence="4">The sequence shown here is derived from an EMBL/GenBank/DDBJ whole genome shotgun (WGS) entry which is preliminary data.</text>
</comment>
<gene>
    <name evidence="4" type="ORF">GCM10009765_50670</name>
</gene>
<dbReference type="Proteomes" id="UP001500618">
    <property type="component" value="Unassembled WGS sequence"/>
</dbReference>
<dbReference type="InterPro" id="IPR051052">
    <property type="entry name" value="Diverse_substrate_MTase"/>
</dbReference>
<organism evidence="4 5">
    <name type="scientific">Fodinicola feengrottensis</name>
    <dbReference type="NCBI Taxonomy" id="435914"/>
    <lineage>
        <taxon>Bacteria</taxon>
        <taxon>Bacillati</taxon>
        <taxon>Actinomycetota</taxon>
        <taxon>Actinomycetes</taxon>
        <taxon>Mycobacteriales</taxon>
        <taxon>Fodinicola</taxon>
    </lineage>
</organism>
<keyword evidence="2" id="KW-0808">Transferase</keyword>